<dbReference type="CDD" id="cd07035">
    <property type="entry name" value="TPP_PYR_POX_like"/>
    <property type="match status" value="1"/>
</dbReference>
<dbReference type="STRING" id="1117943.SFHH103_02519"/>
<evidence type="ECO:0000256" key="2">
    <source>
        <dbReference type="ARBA" id="ARBA00023239"/>
    </source>
</evidence>
<keyword evidence="2 4" id="KW-0456">Lyase</keyword>
<organism evidence="4 5">
    <name type="scientific">Sinorhizobium fredii (strain HH103)</name>
    <dbReference type="NCBI Taxonomy" id="1117943"/>
    <lineage>
        <taxon>Bacteria</taxon>
        <taxon>Pseudomonadati</taxon>
        <taxon>Pseudomonadota</taxon>
        <taxon>Alphaproteobacteria</taxon>
        <taxon>Hyphomicrobiales</taxon>
        <taxon>Rhizobiaceae</taxon>
        <taxon>Sinorhizobium/Ensifer group</taxon>
        <taxon>Sinorhizobium</taxon>
    </lineage>
</organism>
<dbReference type="AlphaFoldDB" id="G9AAB0"/>
<evidence type="ECO:0000313" key="4">
    <source>
        <dbReference type="EMBL" id="CCE97014.1"/>
    </source>
</evidence>
<dbReference type="HOGENOM" id="CLU_113594_1_0_5"/>
<dbReference type="PANTHER" id="PTHR42818:SF1">
    <property type="entry name" value="SULFOPYRUVATE DECARBOXYLASE"/>
    <property type="match status" value="1"/>
</dbReference>
<evidence type="ECO:0000259" key="3">
    <source>
        <dbReference type="Pfam" id="PF02776"/>
    </source>
</evidence>
<evidence type="ECO:0000256" key="1">
    <source>
        <dbReference type="ARBA" id="ARBA00022793"/>
    </source>
</evidence>
<proteinExistence type="predicted"/>
<dbReference type="EMBL" id="HE616890">
    <property type="protein sequence ID" value="CCE97014.1"/>
    <property type="molecule type" value="Genomic_DNA"/>
</dbReference>
<reference evidence="4 5" key="1">
    <citation type="journal article" date="2012" name="J. Bacteriol.">
        <title>Genome sequence of the soybean symbiont Sinorhizobium fredii HH103.</title>
        <authorList>
            <person name="Weidner S."/>
            <person name="Becker A."/>
            <person name="Bonilla I."/>
            <person name="Jaenicke S."/>
            <person name="Lloret J."/>
            <person name="Margaret I."/>
            <person name="Puhler A."/>
            <person name="Ruiz-Sainz J.E."/>
            <person name="Schneiker-Bekel S."/>
            <person name="Szczepanowski R."/>
            <person name="Vinardell J.M."/>
            <person name="Zehner S."/>
            <person name="Gottfert M."/>
        </authorList>
    </citation>
    <scope>NUCLEOTIDE SEQUENCE [LARGE SCALE GENOMIC DNA]</scope>
    <source>
        <strain evidence="4 5">HH103</strain>
    </source>
</reference>
<dbReference type="InterPro" id="IPR051818">
    <property type="entry name" value="TPP_dependent_decarboxylase"/>
</dbReference>
<dbReference type="GO" id="GO:0050545">
    <property type="term" value="F:sulfopyruvate decarboxylase activity"/>
    <property type="evidence" value="ECO:0007669"/>
    <property type="project" value="UniProtKB-EC"/>
</dbReference>
<gene>
    <name evidence="4" type="ordered locus">SFHH103_02519</name>
</gene>
<protein>
    <submittedName>
        <fullName evidence="4">Decarboxylase</fullName>
        <ecNumber evidence="4">4.1.1.79</ecNumber>
    </submittedName>
</protein>
<dbReference type="Proteomes" id="UP000007735">
    <property type="component" value="Chromosome"/>
</dbReference>
<accession>G9AAB0</accession>
<feature type="domain" description="Thiamine pyrophosphate enzyme N-terminal TPP-binding" evidence="3">
    <location>
        <begin position="15"/>
        <end position="109"/>
    </location>
</feature>
<name>G9AAB0_SINF1</name>
<dbReference type="GO" id="GO:0030976">
    <property type="term" value="F:thiamine pyrophosphate binding"/>
    <property type="evidence" value="ECO:0007669"/>
    <property type="project" value="InterPro"/>
</dbReference>
<dbReference type="EC" id="4.1.1.79" evidence="4"/>
<dbReference type="Gene3D" id="3.40.50.970">
    <property type="match status" value="1"/>
</dbReference>
<dbReference type="KEGG" id="sfh:SFHH103_02519"/>
<dbReference type="InterPro" id="IPR012001">
    <property type="entry name" value="Thiamin_PyroP_enz_TPP-bd_dom"/>
</dbReference>
<dbReference type="PATRIC" id="fig|380.5.peg.2679"/>
<dbReference type="SUPFAM" id="SSF52518">
    <property type="entry name" value="Thiamin diphosphate-binding fold (THDP-binding)"/>
    <property type="match status" value="1"/>
</dbReference>
<dbReference type="Pfam" id="PF02776">
    <property type="entry name" value="TPP_enzyme_N"/>
    <property type="match status" value="1"/>
</dbReference>
<keyword evidence="1" id="KW-0210">Decarboxylase</keyword>
<sequence>MNTAEPDVKEQVNWQEDVFRVLKQHDVKHVVYVPDAGHSTAIRLAEADNEIQSVVLTTEEEGIGYLAGAWLGGERGALLMQSSGVGNCINTLALQVCAKFPLLMVVTMRGDWAEFNAWQNPMGQATEASLKLMGVMTWRADKPEDVEPLLHGAATMAFNGDSACAVLLGQRLIGEKKWVK</sequence>
<dbReference type="eggNOG" id="COG4032">
    <property type="taxonomic scope" value="Bacteria"/>
</dbReference>
<dbReference type="PANTHER" id="PTHR42818">
    <property type="entry name" value="SULFOPYRUVATE DECARBOXYLASE SUBUNIT ALPHA"/>
    <property type="match status" value="1"/>
</dbReference>
<evidence type="ECO:0000313" key="5">
    <source>
        <dbReference type="Proteomes" id="UP000007735"/>
    </source>
</evidence>
<dbReference type="InterPro" id="IPR029061">
    <property type="entry name" value="THDP-binding"/>
</dbReference>
<dbReference type="RefSeq" id="WP_014329447.1">
    <property type="nucleotide sequence ID" value="NC_016812.1"/>
</dbReference>